<dbReference type="AlphaFoldDB" id="A0A8W8NS15"/>
<dbReference type="Proteomes" id="UP000005408">
    <property type="component" value="Unassembled WGS sequence"/>
</dbReference>
<feature type="compositionally biased region" description="Polar residues" evidence="1">
    <location>
        <begin position="121"/>
        <end position="138"/>
    </location>
</feature>
<feature type="region of interest" description="Disordered" evidence="1">
    <location>
        <begin position="112"/>
        <end position="139"/>
    </location>
</feature>
<evidence type="ECO:0000256" key="1">
    <source>
        <dbReference type="SAM" id="MobiDB-lite"/>
    </source>
</evidence>
<dbReference type="EnsemblMetazoa" id="G9120.2">
    <property type="protein sequence ID" value="G9120.2:cds"/>
    <property type="gene ID" value="G9120"/>
</dbReference>
<evidence type="ECO:0000313" key="2">
    <source>
        <dbReference type="EnsemblMetazoa" id="G9120.2:cds"/>
    </source>
</evidence>
<feature type="region of interest" description="Disordered" evidence="1">
    <location>
        <begin position="239"/>
        <end position="260"/>
    </location>
</feature>
<feature type="region of interest" description="Disordered" evidence="1">
    <location>
        <begin position="305"/>
        <end position="328"/>
    </location>
</feature>
<reference evidence="2" key="1">
    <citation type="submission" date="2022-08" db="UniProtKB">
        <authorList>
            <consortium name="EnsemblMetazoa"/>
        </authorList>
    </citation>
    <scope>IDENTIFICATION</scope>
    <source>
        <strain evidence="2">05x7-T-G4-1.051#20</strain>
    </source>
</reference>
<sequence>MTTGDQNETHMKSTFDMNFFLQLAMKDVGGLDLTAITSLSSSSSAESVQQQSPSTCIVICRHCQQCESPFRWSPKEKYCEETCAWTDMDIVLLVCVFTILPGAFPAHLSRNVAPSDRRSLRQSTGTSLPSRGGSSNSRVPIITSAELRAIYRARKIRRQQQLQEQQRRIAQMSKIQNNAATQQNLLSQLLTQQQQQQQQTPLQQHPQLQQQQQIPISNDMLRNLLLAALLGNEMNTATNTAQVQTPKQSPPTATKGAANAAKTQIANNNPVVIETNGSIQLSEVKKANGQTHIVIDASSMGLNPLAATLKPGEDPPEPEIKLPFGHRK</sequence>
<name>A0A8W8NS15_MAGGI</name>
<accession>A0A8W8NS15</accession>
<feature type="compositionally biased region" description="Polar residues" evidence="1">
    <location>
        <begin position="239"/>
        <end position="251"/>
    </location>
</feature>
<organism evidence="2 3">
    <name type="scientific">Magallana gigas</name>
    <name type="common">Pacific oyster</name>
    <name type="synonym">Crassostrea gigas</name>
    <dbReference type="NCBI Taxonomy" id="29159"/>
    <lineage>
        <taxon>Eukaryota</taxon>
        <taxon>Metazoa</taxon>
        <taxon>Spiralia</taxon>
        <taxon>Lophotrochozoa</taxon>
        <taxon>Mollusca</taxon>
        <taxon>Bivalvia</taxon>
        <taxon>Autobranchia</taxon>
        <taxon>Pteriomorphia</taxon>
        <taxon>Ostreida</taxon>
        <taxon>Ostreoidea</taxon>
        <taxon>Ostreidae</taxon>
        <taxon>Magallana</taxon>
    </lineage>
</organism>
<keyword evidence="3" id="KW-1185">Reference proteome</keyword>
<protein>
    <submittedName>
        <fullName evidence="2">Uncharacterized protein</fullName>
    </submittedName>
</protein>
<proteinExistence type="predicted"/>
<evidence type="ECO:0000313" key="3">
    <source>
        <dbReference type="Proteomes" id="UP000005408"/>
    </source>
</evidence>